<organism evidence="12 13">
    <name type="scientific">Spirochaeta africana (strain ATCC 700263 / DSM 8902 / Z-7692)</name>
    <dbReference type="NCBI Taxonomy" id="889378"/>
    <lineage>
        <taxon>Bacteria</taxon>
        <taxon>Pseudomonadati</taxon>
        <taxon>Spirochaetota</taxon>
        <taxon>Spirochaetia</taxon>
        <taxon>Spirochaetales</taxon>
        <taxon>Spirochaetaceae</taxon>
        <taxon>Spirochaeta</taxon>
    </lineage>
</organism>
<keyword evidence="4" id="KW-0808">Transferase</keyword>
<protein>
    <recommendedName>
        <fullName evidence="2">histidine kinase</fullName>
        <ecNumber evidence="2">2.7.13.3</ecNumber>
    </recommendedName>
</protein>
<dbReference type="InterPro" id="IPR003661">
    <property type="entry name" value="HisK_dim/P_dom"/>
</dbReference>
<dbReference type="InterPro" id="IPR000595">
    <property type="entry name" value="cNMP-bd_dom"/>
</dbReference>
<dbReference type="InterPro" id="IPR004358">
    <property type="entry name" value="Sig_transdc_His_kin-like_C"/>
</dbReference>
<dbReference type="PRINTS" id="PR00344">
    <property type="entry name" value="BCTRLSENSOR"/>
</dbReference>
<dbReference type="PANTHER" id="PTHR43065">
    <property type="entry name" value="SENSOR HISTIDINE KINASE"/>
    <property type="match status" value="1"/>
</dbReference>
<name>H9UHC0_SPIAZ</name>
<evidence type="ECO:0000256" key="2">
    <source>
        <dbReference type="ARBA" id="ARBA00012438"/>
    </source>
</evidence>
<dbReference type="Gene3D" id="2.60.120.10">
    <property type="entry name" value="Jelly Rolls"/>
    <property type="match status" value="1"/>
</dbReference>
<dbReference type="eggNOG" id="COG4191">
    <property type="taxonomic scope" value="Bacteria"/>
</dbReference>
<dbReference type="Proteomes" id="UP000007383">
    <property type="component" value="Chromosome"/>
</dbReference>
<feature type="domain" description="Cyclic nucleotide-binding" evidence="10">
    <location>
        <begin position="13"/>
        <end position="112"/>
    </location>
</feature>
<evidence type="ECO:0000259" key="11">
    <source>
        <dbReference type="PROSITE" id="PS50109"/>
    </source>
</evidence>
<dbReference type="InterPro" id="IPR036097">
    <property type="entry name" value="HisK_dim/P_sf"/>
</dbReference>
<sequence length="389" mass="43850">MEQFLPFLREVYFFKDLTEDELNGLSGVCHATQYPKGTVVFTEQARAEKFFIVMSGRVEVWKDYYGPAPDLLGEHGVGHLFGEMGLIDDLPRSATVIAAEDSKLLYVTREDFLATAASNINFTKAIIRSLSAMIRTSNEAFVNDLRQRNLELQRTNQELKAAQQELLRRERLSNLGKFSSLILHDIRNPISIIKGYTELIHMNADDTDKVRKYCGVLMNETQRLHSITNEMLDYSRGDIRLDLSVVQLDELLSWLQEHIGKAFSDQDKQLVLENEVQRPVLLDVARMQRVFLNVSENARKALNPGGRLKVRAYSTEKNICIEFADTGVGMDDDTIHSMFEPFFSKSTMGGTGLGMVIVKTVVQAHGGTIDVRSEIDQGTTILLTLPLLA</sequence>
<dbReference type="SMART" id="SM00388">
    <property type="entry name" value="HisKA"/>
    <property type="match status" value="1"/>
</dbReference>
<dbReference type="InterPro" id="IPR014710">
    <property type="entry name" value="RmlC-like_jellyroll"/>
</dbReference>
<dbReference type="CDD" id="cd00038">
    <property type="entry name" value="CAP_ED"/>
    <property type="match status" value="1"/>
</dbReference>
<accession>H9UHC0</accession>
<dbReference type="PROSITE" id="PS50042">
    <property type="entry name" value="CNMP_BINDING_3"/>
    <property type="match status" value="1"/>
</dbReference>
<dbReference type="Pfam" id="PF02518">
    <property type="entry name" value="HATPase_c"/>
    <property type="match status" value="1"/>
</dbReference>
<dbReference type="PROSITE" id="PS50109">
    <property type="entry name" value="HIS_KIN"/>
    <property type="match status" value="1"/>
</dbReference>
<dbReference type="SMART" id="SM00387">
    <property type="entry name" value="HATPase_c"/>
    <property type="match status" value="1"/>
</dbReference>
<dbReference type="CDD" id="cd00082">
    <property type="entry name" value="HisKA"/>
    <property type="match status" value="1"/>
</dbReference>
<evidence type="ECO:0000256" key="8">
    <source>
        <dbReference type="ARBA" id="ARBA00023012"/>
    </source>
</evidence>
<dbReference type="EMBL" id="CP003282">
    <property type="protein sequence ID" value="AFG36913.1"/>
    <property type="molecule type" value="Genomic_DNA"/>
</dbReference>
<keyword evidence="13" id="KW-1185">Reference proteome</keyword>
<keyword evidence="9" id="KW-0175">Coiled coil</keyword>
<dbReference type="RefSeq" id="WP_014454910.1">
    <property type="nucleotide sequence ID" value="NC_017098.1"/>
</dbReference>
<dbReference type="PANTHER" id="PTHR43065:SF10">
    <property type="entry name" value="PEROXIDE STRESS-ACTIVATED HISTIDINE KINASE MAK3"/>
    <property type="match status" value="1"/>
</dbReference>
<dbReference type="InterPro" id="IPR003594">
    <property type="entry name" value="HATPase_dom"/>
</dbReference>
<keyword evidence="5" id="KW-0547">Nucleotide-binding</keyword>
<keyword evidence="6 12" id="KW-0418">Kinase</keyword>
<evidence type="ECO:0000256" key="3">
    <source>
        <dbReference type="ARBA" id="ARBA00022553"/>
    </source>
</evidence>
<dbReference type="STRING" id="889378.Spiaf_0819"/>
<evidence type="ECO:0000256" key="4">
    <source>
        <dbReference type="ARBA" id="ARBA00022679"/>
    </source>
</evidence>
<evidence type="ECO:0000256" key="1">
    <source>
        <dbReference type="ARBA" id="ARBA00000085"/>
    </source>
</evidence>
<dbReference type="PROSITE" id="PS00889">
    <property type="entry name" value="CNMP_BINDING_2"/>
    <property type="match status" value="1"/>
</dbReference>
<proteinExistence type="predicted"/>
<dbReference type="EC" id="2.7.13.3" evidence="2"/>
<evidence type="ECO:0000313" key="13">
    <source>
        <dbReference type="Proteomes" id="UP000007383"/>
    </source>
</evidence>
<evidence type="ECO:0000313" key="12">
    <source>
        <dbReference type="EMBL" id="AFG36913.1"/>
    </source>
</evidence>
<dbReference type="OrthoDB" id="9806130at2"/>
<dbReference type="Gene3D" id="1.10.287.130">
    <property type="match status" value="1"/>
</dbReference>
<gene>
    <name evidence="12" type="ordered locus">Spiaf_0819</name>
</gene>
<feature type="coiled-coil region" evidence="9">
    <location>
        <begin position="142"/>
        <end position="172"/>
    </location>
</feature>
<dbReference type="Pfam" id="PF00512">
    <property type="entry name" value="HisKA"/>
    <property type="match status" value="1"/>
</dbReference>
<evidence type="ECO:0000256" key="7">
    <source>
        <dbReference type="ARBA" id="ARBA00022840"/>
    </source>
</evidence>
<dbReference type="GO" id="GO:0000155">
    <property type="term" value="F:phosphorelay sensor kinase activity"/>
    <property type="evidence" value="ECO:0007669"/>
    <property type="project" value="InterPro"/>
</dbReference>
<comment type="catalytic activity">
    <reaction evidence="1">
        <text>ATP + protein L-histidine = ADP + protein N-phospho-L-histidine.</text>
        <dbReference type="EC" id="2.7.13.3"/>
    </reaction>
</comment>
<dbReference type="HOGENOM" id="CLU_701861_0_0_12"/>
<dbReference type="eggNOG" id="COG0664">
    <property type="taxonomic scope" value="Bacteria"/>
</dbReference>
<reference evidence="13" key="1">
    <citation type="journal article" date="2013" name="Stand. Genomic Sci.">
        <title>Complete genome sequence of the halophilic bacterium Spirochaeta africana type strain (Z-7692(T)) from the alkaline Lake Magadi in the East African Rift.</title>
        <authorList>
            <person name="Liolos K."/>
            <person name="Abt B."/>
            <person name="Scheuner C."/>
            <person name="Teshima H."/>
            <person name="Held B."/>
            <person name="Lapidus A."/>
            <person name="Nolan M."/>
            <person name="Lucas S."/>
            <person name="Deshpande S."/>
            <person name="Cheng J.F."/>
            <person name="Tapia R."/>
            <person name="Goodwin L.A."/>
            <person name="Pitluck S."/>
            <person name="Pagani I."/>
            <person name="Ivanova N."/>
            <person name="Mavromatis K."/>
            <person name="Mikhailova N."/>
            <person name="Huntemann M."/>
            <person name="Pati A."/>
            <person name="Chen A."/>
            <person name="Palaniappan K."/>
            <person name="Land M."/>
            <person name="Rohde M."/>
            <person name="Tindall B.J."/>
            <person name="Detter J.C."/>
            <person name="Goker M."/>
            <person name="Bristow J."/>
            <person name="Eisen J.A."/>
            <person name="Markowitz V."/>
            <person name="Hugenholtz P."/>
            <person name="Woyke T."/>
            <person name="Klenk H.P."/>
            <person name="Kyrpides N.C."/>
        </authorList>
    </citation>
    <scope>NUCLEOTIDE SEQUENCE</scope>
    <source>
        <strain evidence="13">ATCC 700263 / DSM 8902 / Z-7692</strain>
    </source>
</reference>
<dbReference type="SUPFAM" id="SSF47384">
    <property type="entry name" value="Homodimeric domain of signal transducing histidine kinase"/>
    <property type="match status" value="1"/>
</dbReference>
<dbReference type="InterPro" id="IPR036890">
    <property type="entry name" value="HATPase_C_sf"/>
</dbReference>
<evidence type="ECO:0000256" key="9">
    <source>
        <dbReference type="SAM" id="Coils"/>
    </source>
</evidence>
<evidence type="ECO:0000259" key="10">
    <source>
        <dbReference type="PROSITE" id="PS50042"/>
    </source>
</evidence>
<dbReference type="SMART" id="SM00100">
    <property type="entry name" value="cNMP"/>
    <property type="match status" value="1"/>
</dbReference>
<keyword evidence="3" id="KW-0597">Phosphoprotein</keyword>
<evidence type="ECO:0000256" key="6">
    <source>
        <dbReference type="ARBA" id="ARBA00022777"/>
    </source>
</evidence>
<dbReference type="SUPFAM" id="SSF55874">
    <property type="entry name" value="ATPase domain of HSP90 chaperone/DNA topoisomerase II/histidine kinase"/>
    <property type="match status" value="1"/>
</dbReference>
<dbReference type="GO" id="GO:0005524">
    <property type="term" value="F:ATP binding"/>
    <property type="evidence" value="ECO:0007669"/>
    <property type="project" value="UniProtKB-KW"/>
</dbReference>
<dbReference type="KEGG" id="sfc:Spiaf_0819"/>
<dbReference type="Gene3D" id="3.30.565.10">
    <property type="entry name" value="Histidine kinase-like ATPase, C-terminal domain"/>
    <property type="match status" value="1"/>
</dbReference>
<dbReference type="PATRIC" id="fig|889378.3.peg.823"/>
<feature type="domain" description="Histidine kinase" evidence="11">
    <location>
        <begin position="181"/>
        <end position="389"/>
    </location>
</feature>
<dbReference type="Pfam" id="PF00027">
    <property type="entry name" value="cNMP_binding"/>
    <property type="match status" value="1"/>
</dbReference>
<dbReference type="InterPro" id="IPR005467">
    <property type="entry name" value="His_kinase_dom"/>
</dbReference>
<dbReference type="AlphaFoldDB" id="H9UHC0"/>
<dbReference type="CDD" id="cd00075">
    <property type="entry name" value="HATPase"/>
    <property type="match status" value="1"/>
</dbReference>
<dbReference type="InterPro" id="IPR018490">
    <property type="entry name" value="cNMP-bd_dom_sf"/>
</dbReference>
<dbReference type="InterPro" id="IPR018488">
    <property type="entry name" value="cNMP-bd_CS"/>
</dbReference>
<keyword evidence="7" id="KW-0067">ATP-binding</keyword>
<keyword evidence="8" id="KW-0902">Two-component regulatory system</keyword>
<evidence type="ECO:0000256" key="5">
    <source>
        <dbReference type="ARBA" id="ARBA00022741"/>
    </source>
</evidence>
<dbReference type="SUPFAM" id="SSF51206">
    <property type="entry name" value="cAMP-binding domain-like"/>
    <property type="match status" value="1"/>
</dbReference>